<evidence type="ECO:0000313" key="3">
    <source>
        <dbReference type="Proteomes" id="UP000823388"/>
    </source>
</evidence>
<dbReference type="EMBL" id="CM029042">
    <property type="protein sequence ID" value="KAG2616061.1"/>
    <property type="molecule type" value="Genomic_DNA"/>
</dbReference>
<dbReference type="Proteomes" id="UP000823388">
    <property type="component" value="Chromosome 3N"/>
</dbReference>
<evidence type="ECO:0000313" key="2">
    <source>
        <dbReference type="EMBL" id="KAG2616061.1"/>
    </source>
</evidence>
<sequence>LSHVRLPWHHTVPQHRHTETTWGQLAAAYLVPPKSKQVKNPSSLPRPRCHGYPQPQPQPGWDGGYPPSDCAPPPERYGYPPQPGWGGYGCGYPPHQGGHWGGHGYGRHMGWLAAGAAIAGAGAYGVYIHLHNHHGHGRGYYGHGYGHHGKFKQGHQGKFKHYICSPRWQVQQAACWAGQGKFAAKPPVTVLET</sequence>
<name>A0A8T0TVT9_PANVG</name>
<keyword evidence="3" id="KW-1185">Reference proteome</keyword>
<dbReference type="AlphaFoldDB" id="A0A8T0TVT9"/>
<protein>
    <submittedName>
        <fullName evidence="2">Uncharacterized protein</fullName>
    </submittedName>
</protein>
<organism evidence="2 3">
    <name type="scientific">Panicum virgatum</name>
    <name type="common">Blackwell switchgrass</name>
    <dbReference type="NCBI Taxonomy" id="38727"/>
    <lineage>
        <taxon>Eukaryota</taxon>
        <taxon>Viridiplantae</taxon>
        <taxon>Streptophyta</taxon>
        <taxon>Embryophyta</taxon>
        <taxon>Tracheophyta</taxon>
        <taxon>Spermatophyta</taxon>
        <taxon>Magnoliopsida</taxon>
        <taxon>Liliopsida</taxon>
        <taxon>Poales</taxon>
        <taxon>Poaceae</taxon>
        <taxon>PACMAD clade</taxon>
        <taxon>Panicoideae</taxon>
        <taxon>Panicodae</taxon>
        <taxon>Paniceae</taxon>
        <taxon>Panicinae</taxon>
        <taxon>Panicum</taxon>
        <taxon>Panicum sect. Hiantes</taxon>
    </lineage>
</organism>
<accession>A0A8T0TVT9</accession>
<feature type="non-terminal residue" evidence="2">
    <location>
        <position position="1"/>
    </location>
</feature>
<comment type="caution">
    <text evidence="2">The sequence shown here is derived from an EMBL/GenBank/DDBJ whole genome shotgun (WGS) entry which is preliminary data.</text>
</comment>
<feature type="region of interest" description="Disordered" evidence="1">
    <location>
        <begin position="35"/>
        <end position="67"/>
    </location>
</feature>
<proteinExistence type="predicted"/>
<gene>
    <name evidence="2" type="ORF">PVAP13_3NG110880</name>
</gene>
<reference evidence="2" key="1">
    <citation type="submission" date="2020-05" db="EMBL/GenBank/DDBJ databases">
        <title>WGS assembly of Panicum virgatum.</title>
        <authorList>
            <person name="Lovell J.T."/>
            <person name="Jenkins J."/>
            <person name="Shu S."/>
            <person name="Juenger T.E."/>
            <person name="Schmutz J."/>
        </authorList>
    </citation>
    <scope>NUCLEOTIDE SEQUENCE</scope>
    <source>
        <strain evidence="2">AP13</strain>
    </source>
</reference>
<evidence type="ECO:0000256" key="1">
    <source>
        <dbReference type="SAM" id="MobiDB-lite"/>
    </source>
</evidence>